<dbReference type="RefSeq" id="WP_217747412.1">
    <property type="nucleotide sequence ID" value="NZ_JAHOEB010000021.1"/>
</dbReference>
<dbReference type="PANTHER" id="PTHR43046">
    <property type="entry name" value="GDP-MANNOSE MANNOSYL HYDROLASE"/>
    <property type="match status" value="1"/>
</dbReference>
<dbReference type="PROSITE" id="PS51462">
    <property type="entry name" value="NUDIX"/>
    <property type="match status" value="1"/>
</dbReference>
<comment type="caution">
    <text evidence="4">The sequence shown here is derived from an EMBL/GenBank/DDBJ whole genome shotgun (WGS) entry which is preliminary data.</text>
</comment>
<keyword evidence="7" id="KW-1185">Reference proteome</keyword>
<evidence type="ECO:0000313" key="5">
    <source>
        <dbReference type="EMBL" id="MBV3392572.1"/>
    </source>
</evidence>
<comment type="cofactor">
    <cofactor evidence="1">
        <name>Mg(2+)</name>
        <dbReference type="ChEBI" id="CHEBI:18420"/>
    </cofactor>
</comment>
<dbReference type="Proteomes" id="UP001196408">
    <property type="component" value="Unassembled WGS sequence"/>
</dbReference>
<reference evidence="4 7" key="1">
    <citation type="submission" date="2021-06" db="EMBL/GenBank/DDBJ databases">
        <title>Collection of gut derived symbiotic bacterial strains cultured from healthy donors.</title>
        <authorList>
            <person name="Lin H."/>
            <person name="Littmann E."/>
            <person name="Pamer E.G."/>
        </authorList>
    </citation>
    <scope>NUCLEOTIDE SEQUENCE</scope>
    <source>
        <strain evidence="5 7">MSK.21.70</strain>
        <strain evidence="4">MSK.21.82</strain>
    </source>
</reference>
<protein>
    <submittedName>
        <fullName evidence="4">NUDIX domain-containing protein</fullName>
    </submittedName>
</protein>
<dbReference type="PANTHER" id="PTHR43046:SF14">
    <property type="entry name" value="MUTT_NUDIX FAMILY PROTEIN"/>
    <property type="match status" value="1"/>
</dbReference>
<dbReference type="Pfam" id="PF00293">
    <property type="entry name" value="NUDIX"/>
    <property type="match status" value="1"/>
</dbReference>
<sequence>MENKDIQFHITVKGIVIYEGKTLILKRVRPSSDGLGYWELPGGGLEYGEDPHQALVRELKEETGLNIEIIKPVYTFTAIRPHYQTVGIGFLCIPTNDQVKISFEHTDYKFVDEDELEKTLDSHIFNDIKKTIEEYNQIREYNELKREAN</sequence>
<dbReference type="AlphaFoldDB" id="A0AAW4MX00"/>
<dbReference type="InterPro" id="IPR020084">
    <property type="entry name" value="NUDIX_hydrolase_CS"/>
</dbReference>
<evidence type="ECO:0000313" key="7">
    <source>
        <dbReference type="Proteomes" id="UP001197492"/>
    </source>
</evidence>
<dbReference type="EMBL" id="JAHOEL010000021">
    <property type="protein sequence ID" value="MBV3392572.1"/>
    <property type="molecule type" value="Genomic_DNA"/>
</dbReference>
<evidence type="ECO:0000313" key="6">
    <source>
        <dbReference type="Proteomes" id="UP001196408"/>
    </source>
</evidence>
<evidence type="ECO:0000256" key="2">
    <source>
        <dbReference type="ARBA" id="ARBA00022801"/>
    </source>
</evidence>
<accession>A0AAW4MX00</accession>
<feature type="domain" description="Nudix hydrolase" evidence="3">
    <location>
        <begin position="7"/>
        <end position="133"/>
    </location>
</feature>
<dbReference type="InterPro" id="IPR000086">
    <property type="entry name" value="NUDIX_hydrolase_dom"/>
</dbReference>
<dbReference type="EMBL" id="JAHOEF010000020">
    <property type="protein sequence ID" value="MBV3382512.1"/>
    <property type="molecule type" value="Genomic_DNA"/>
</dbReference>
<dbReference type="PROSITE" id="PS00893">
    <property type="entry name" value="NUDIX_BOX"/>
    <property type="match status" value="1"/>
</dbReference>
<dbReference type="GO" id="GO:0016787">
    <property type="term" value="F:hydrolase activity"/>
    <property type="evidence" value="ECO:0007669"/>
    <property type="project" value="UniProtKB-KW"/>
</dbReference>
<dbReference type="Proteomes" id="UP001197492">
    <property type="component" value="Unassembled WGS sequence"/>
</dbReference>
<keyword evidence="2" id="KW-0378">Hydrolase</keyword>
<evidence type="ECO:0000256" key="1">
    <source>
        <dbReference type="ARBA" id="ARBA00001946"/>
    </source>
</evidence>
<dbReference type="CDD" id="cd04699">
    <property type="entry name" value="NUDIX_MutT_Nudt1"/>
    <property type="match status" value="1"/>
</dbReference>
<gene>
    <name evidence="4" type="ORF">KSV97_04540</name>
    <name evidence="5" type="ORF">KSW06_04730</name>
</gene>
<proteinExistence type="predicted"/>
<name>A0AAW4MX00_9FIRM</name>
<organism evidence="4 6">
    <name type="scientific">Catenibacterium mitsuokai</name>
    <dbReference type="NCBI Taxonomy" id="100886"/>
    <lineage>
        <taxon>Bacteria</taxon>
        <taxon>Bacillati</taxon>
        <taxon>Bacillota</taxon>
        <taxon>Erysipelotrichia</taxon>
        <taxon>Erysipelotrichales</taxon>
        <taxon>Coprobacillaceae</taxon>
        <taxon>Catenibacterium</taxon>
    </lineage>
</organism>
<evidence type="ECO:0000313" key="4">
    <source>
        <dbReference type="EMBL" id="MBV3382512.1"/>
    </source>
</evidence>
<evidence type="ECO:0000259" key="3">
    <source>
        <dbReference type="PROSITE" id="PS51462"/>
    </source>
</evidence>